<gene>
    <name evidence="3" type="ORF">Ate02nite_63730</name>
</gene>
<evidence type="ECO:0000259" key="2">
    <source>
        <dbReference type="Pfam" id="PF21806"/>
    </source>
</evidence>
<dbReference type="EMBL" id="BOMY01000041">
    <property type="protein sequence ID" value="GIF23643.1"/>
    <property type="molecule type" value="Genomic_DNA"/>
</dbReference>
<dbReference type="Proteomes" id="UP000623608">
    <property type="component" value="Unassembled WGS sequence"/>
</dbReference>
<reference evidence="3" key="1">
    <citation type="submission" date="2021-01" db="EMBL/GenBank/DDBJ databases">
        <title>Whole genome shotgun sequence of Actinoplanes tereljensis NBRC 105297.</title>
        <authorList>
            <person name="Komaki H."/>
            <person name="Tamura T."/>
        </authorList>
    </citation>
    <scope>NUCLEOTIDE SEQUENCE</scope>
    <source>
        <strain evidence="3">NBRC 105297</strain>
    </source>
</reference>
<name>A0A919TUG0_9ACTN</name>
<comment type="caution">
    <text evidence="3">The sequence shown here is derived from an EMBL/GenBank/DDBJ whole genome shotgun (WGS) entry which is preliminary data.</text>
</comment>
<evidence type="ECO:0000313" key="4">
    <source>
        <dbReference type="Proteomes" id="UP000623608"/>
    </source>
</evidence>
<sequence>MAHGSNLLRKVAWTLLAGFLSFSVTGLLDKVLNVSLADQLIVTIVIGGVALMVQYLAEVERRLNEAERSQQAAVEELRRLLQRGFESVDEATELMGEIEQSAVRRDLLKQVIHRSAHITPTVLPLVQFLADSETKRLAETLQSLSDGHEVFYDGEDREFMLALTRGIKKSLLATSWATSTAAAVEFEAGFWLTDLGARYLDLQRAAVRRGVDIRRIFILDSPKLRADPDLRRILAMQRSAGIHVRLSDGSGVAQDGGLSDFVIFDEEVCYDTTPVTRREAPGAPWRLTTRIVLDEDTTRHRVERFSDLWENALPLDQADISQNGPAVITGPESLGPA</sequence>
<keyword evidence="4" id="KW-1185">Reference proteome</keyword>
<dbReference type="InterPro" id="IPR049244">
    <property type="entry name" value="DUF6879"/>
</dbReference>
<feature type="coiled-coil region" evidence="1">
    <location>
        <begin position="56"/>
        <end position="83"/>
    </location>
</feature>
<proteinExistence type="predicted"/>
<feature type="domain" description="DUF6879" evidence="2">
    <location>
        <begin position="197"/>
        <end position="316"/>
    </location>
</feature>
<dbReference type="RefSeq" id="WP_203811525.1">
    <property type="nucleotide sequence ID" value="NZ_BOMY01000041.1"/>
</dbReference>
<dbReference type="AlphaFoldDB" id="A0A919TUG0"/>
<evidence type="ECO:0000313" key="3">
    <source>
        <dbReference type="EMBL" id="GIF23643.1"/>
    </source>
</evidence>
<keyword evidence="1" id="KW-0175">Coiled coil</keyword>
<dbReference type="Pfam" id="PF21806">
    <property type="entry name" value="DUF6879"/>
    <property type="match status" value="1"/>
</dbReference>
<protein>
    <recommendedName>
        <fullName evidence="2">DUF6879 domain-containing protein</fullName>
    </recommendedName>
</protein>
<organism evidence="3 4">
    <name type="scientific">Paractinoplanes tereljensis</name>
    <dbReference type="NCBI Taxonomy" id="571912"/>
    <lineage>
        <taxon>Bacteria</taxon>
        <taxon>Bacillati</taxon>
        <taxon>Actinomycetota</taxon>
        <taxon>Actinomycetes</taxon>
        <taxon>Micromonosporales</taxon>
        <taxon>Micromonosporaceae</taxon>
        <taxon>Paractinoplanes</taxon>
    </lineage>
</organism>
<evidence type="ECO:0000256" key="1">
    <source>
        <dbReference type="SAM" id="Coils"/>
    </source>
</evidence>
<accession>A0A919TUG0</accession>